<keyword evidence="5" id="KW-0547">Nucleotide-binding</keyword>
<dbReference type="KEGG" id="cte:CT1567"/>
<reference evidence="13 14" key="1">
    <citation type="journal article" date="2002" name="Proc. Natl. Acad. Sci. U.S.A.">
        <title>The complete genome sequence of Chlorobium tepidum TLS, a photosynthetic, anaerobic, green-sulfur bacterium.</title>
        <authorList>
            <person name="Eisen J.A."/>
            <person name="Nelson K.E."/>
            <person name="Paulsen I.T."/>
            <person name="Heidelberg J.F."/>
            <person name="Wu M."/>
            <person name="Dodson R.J."/>
            <person name="Deboy R."/>
            <person name="Gwinn M.L."/>
            <person name="Nelson W.C."/>
            <person name="Haft D.H."/>
            <person name="Hickey E.K."/>
            <person name="Peterson J.D."/>
            <person name="Durkin A.S."/>
            <person name="Kolonay J.L."/>
            <person name="Yang F."/>
            <person name="Holt I."/>
            <person name="Umayam L.A."/>
            <person name="Mason T."/>
            <person name="Brenner M."/>
            <person name="Shea T.P."/>
            <person name="Parksey D."/>
            <person name="Nierman W.C."/>
            <person name="Feldblyum T.V."/>
            <person name="Hansen C.L."/>
            <person name="Craven M.B."/>
            <person name="Radune D."/>
            <person name="Vamathevan J."/>
            <person name="Khouri H."/>
            <person name="White O."/>
            <person name="Gruber T.M."/>
            <person name="Ketchum K.A."/>
            <person name="Venter J.C."/>
            <person name="Tettelin H."/>
            <person name="Bryant D.A."/>
            <person name="Fraser C.M."/>
        </authorList>
    </citation>
    <scope>NUCLEOTIDE SEQUENCE [LARGE SCALE GENOMIC DNA]</scope>
    <source>
        <strain evidence="14">ATCC 49652 / DSM 12025 / NBRC 103806 / TLS</strain>
    </source>
</reference>
<evidence type="ECO:0000256" key="7">
    <source>
        <dbReference type="ARBA" id="ARBA00022840"/>
    </source>
</evidence>
<dbReference type="HOGENOM" id="CLU_045532_0_0_10"/>
<dbReference type="Proteomes" id="UP000001007">
    <property type="component" value="Chromosome"/>
</dbReference>
<proteinExistence type="predicted"/>
<gene>
    <name evidence="13" type="primary">bmrU</name>
    <name evidence="13" type="ordered locus">CT1567</name>
</gene>
<evidence type="ECO:0000256" key="1">
    <source>
        <dbReference type="ARBA" id="ARBA00001946"/>
    </source>
</evidence>
<dbReference type="EnsemblBacteria" id="AAM72792">
    <property type="protein sequence ID" value="AAM72792"/>
    <property type="gene ID" value="CT1567"/>
</dbReference>
<keyword evidence="4" id="KW-0479">Metal-binding</keyword>
<evidence type="ECO:0000256" key="9">
    <source>
        <dbReference type="ARBA" id="ARBA00023098"/>
    </source>
</evidence>
<dbReference type="AlphaFoldDB" id="Q8KC59"/>
<dbReference type="PANTHER" id="PTHR12358:SF106">
    <property type="entry name" value="LIPID KINASE YEGS"/>
    <property type="match status" value="1"/>
</dbReference>
<accession>Q8KC59</accession>
<dbReference type="InterPro" id="IPR001206">
    <property type="entry name" value="Diacylglycerol_kinase_cat_dom"/>
</dbReference>
<keyword evidence="6" id="KW-0418">Kinase</keyword>
<comment type="cofactor">
    <cofactor evidence="1">
        <name>Mg(2+)</name>
        <dbReference type="ChEBI" id="CHEBI:18420"/>
    </cofactor>
</comment>
<evidence type="ECO:0000256" key="4">
    <source>
        <dbReference type="ARBA" id="ARBA00022723"/>
    </source>
</evidence>
<dbReference type="STRING" id="194439.CT1567"/>
<dbReference type="GO" id="GO:0004143">
    <property type="term" value="F:ATP-dependent diacylglycerol kinase activity"/>
    <property type="evidence" value="ECO:0007669"/>
    <property type="project" value="TreeGrafter"/>
</dbReference>
<keyword evidence="8" id="KW-0460">Magnesium</keyword>
<dbReference type="PANTHER" id="PTHR12358">
    <property type="entry name" value="SPHINGOSINE KINASE"/>
    <property type="match status" value="1"/>
</dbReference>
<dbReference type="InterPro" id="IPR017438">
    <property type="entry name" value="ATP-NAD_kinase_N"/>
</dbReference>
<keyword evidence="9" id="KW-0443">Lipid metabolism</keyword>
<keyword evidence="2" id="KW-0444">Lipid biosynthesis</keyword>
<protein>
    <submittedName>
        <fullName evidence="13">BmrU protein</fullName>
    </submittedName>
</protein>
<feature type="domain" description="DAGKc" evidence="12">
    <location>
        <begin position="4"/>
        <end position="133"/>
    </location>
</feature>
<dbReference type="Pfam" id="PF00781">
    <property type="entry name" value="DAGK_cat"/>
    <property type="match status" value="1"/>
</dbReference>
<dbReference type="Pfam" id="PF19279">
    <property type="entry name" value="YegS_C"/>
    <property type="match status" value="1"/>
</dbReference>
<evidence type="ECO:0000256" key="5">
    <source>
        <dbReference type="ARBA" id="ARBA00022741"/>
    </source>
</evidence>
<evidence type="ECO:0000313" key="14">
    <source>
        <dbReference type="Proteomes" id="UP000001007"/>
    </source>
</evidence>
<evidence type="ECO:0000256" key="3">
    <source>
        <dbReference type="ARBA" id="ARBA00022679"/>
    </source>
</evidence>
<dbReference type="GO" id="GO:0005886">
    <property type="term" value="C:plasma membrane"/>
    <property type="evidence" value="ECO:0007669"/>
    <property type="project" value="TreeGrafter"/>
</dbReference>
<evidence type="ECO:0000256" key="10">
    <source>
        <dbReference type="ARBA" id="ARBA00023209"/>
    </source>
</evidence>
<dbReference type="EMBL" id="AE006470">
    <property type="protein sequence ID" value="AAM72792.1"/>
    <property type="molecule type" value="Genomic_DNA"/>
</dbReference>
<keyword evidence="14" id="KW-1185">Reference proteome</keyword>
<keyword evidence="3" id="KW-0808">Transferase</keyword>
<dbReference type="GO" id="GO:0005524">
    <property type="term" value="F:ATP binding"/>
    <property type="evidence" value="ECO:0007669"/>
    <property type="project" value="UniProtKB-KW"/>
</dbReference>
<keyword evidence="11" id="KW-1208">Phospholipid metabolism</keyword>
<keyword evidence="10" id="KW-0594">Phospholipid biosynthesis</keyword>
<dbReference type="SMART" id="SM00046">
    <property type="entry name" value="DAGKc"/>
    <property type="match status" value="1"/>
</dbReference>
<dbReference type="eggNOG" id="COG1597">
    <property type="taxonomic scope" value="Bacteria"/>
</dbReference>
<dbReference type="GO" id="GO:0008654">
    <property type="term" value="P:phospholipid biosynthetic process"/>
    <property type="evidence" value="ECO:0007669"/>
    <property type="project" value="UniProtKB-KW"/>
</dbReference>
<dbReference type="Gene3D" id="3.40.50.10330">
    <property type="entry name" value="Probable inorganic polyphosphate/atp-NAD kinase, domain 1"/>
    <property type="match status" value="1"/>
</dbReference>
<keyword evidence="7" id="KW-0067">ATP-binding</keyword>
<evidence type="ECO:0000313" key="13">
    <source>
        <dbReference type="EMBL" id="AAM72792.1"/>
    </source>
</evidence>
<evidence type="ECO:0000259" key="12">
    <source>
        <dbReference type="PROSITE" id="PS50146"/>
    </source>
</evidence>
<dbReference type="SUPFAM" id="SSF111331">
    <property type="entry name" value="NAD kinase/diacylglycerol kinase-like"/>
    <property type="match status" value="1"/>
</dbReference>
<name>Q8KC59_CHLTE</name>
<evidence type="ECO:0000256" key="11">
    <source>
        <dbReference type="ARBA" id="ARBA00023264"/>
    </source>
</evidence>
<dbReference type="InterPro" id="IPR050187">
    <property type="entry name" value="Lipid_Phosphate_FormReg"/>
</dbReference>
<evidence type="ECO:0000256" key="6">
    <source>
        <dbReference type="ARBA" id="ARBA00022777"/>
    </source>
</evidence>
<dbReference type="OrthoDB" id="9786026at2"/>
<dbReference type="PATRIC" id="fig|194439.7.peg.1419"/>
<dbReference type="InterPro" id="IPR016064">
    <property type="entry name" value="NAD/diacylglycerol_kinase_sf"/>
</dbReference>
<sequence>MGRAMGDSFTFIFNPAADKGRAADKTALIERSLAHFEVASLETTRFAGHAAEIARAAAGEGSTLIACGGDGTLNEVVNAVAGQPVKVGVLPVGSANDFLKTFNPSAKEHEVRIRGFAGATSRKVDLGKVEFGGGESRYFVNSIGIGFTGRIASTVKSVKWLRGELSYAWALVSVLLGYSAVKMHITLDTVEGKIELDEPVFAFSVSNGRVEGGKFRIAPEADPFDGLLDVCILKAVSKWRVPGYVLKYLKGSQIHDPNVIYCKARSVEVFLSVSEAMHMDGEVIEKVGGAIAITAEPLAVEMLYEP</sequence>
<dbReference type="NCBIfam" id="TIGR00147">
    <property type="entry name" value="YegS/Rv2252/BmrU family lipid kinase"/>
    <property type="match status" value="1"/>
</dbReference>
<evidence type="ECO:0000256" key="8">
    <source>
        <dbReference type="ARBA" id="ARBA00022842"/>
    </source>
</evidence>
<dbReference type="GO" id="GO:0046872">
    <property type="term" value="F:metal ion binding"/>
    <property type="evidence" value="ECO:0007669"/>
    <property type="project" value="UniProtKB-KW"/>
</dbReference>
<dbReference type="InterPro" id="IPR045540">
    <property type="entry name" value="YegS/DAGK_C"/>
</dbReference>
<dbReference type="Gene3D" id="2.60.200.40">
    <property type="match status" value="1"/>
</dbReference>
<dbReference type="InterPro" id="IPR005218">
    <property type="entry name" value="Diacylglycerol/lipid_kinase"/>
</dbReference>
<organism evidence="13 14">
    <name type="scientific">Chlorobaculum tepidum (strain ATCC 49652 / DSM 12025 / NBRC 103806 / TLS)</name>
    <name type="common">Chlorobium tepidum</name>
    <dbReference type="NCBI Taxonomy" id="194439"/>
    <lineage>
        <taxon>Bacteria</taxon>
        <taxon>Pseudomonadati</taxon>
        <taxon>Chlorobiota</taxon>
        <taxon>Chlorobiia</taxon>
        <taxon>Chlorobiales</taxon>
        <taxon>Chlorobiaceae</taxon>
        <taxon>Chlorobaculum</taxon>
    </lineage>
</organism>
<evidence type="ECO:0000256" key="2">
    <source>
        <dbReference type="ARBA" id="ARBA00022516"/>
    </source>
</evidence>
<dbReference type="PROSITE" id="PS50146">
    <property type="entry name" value="DAGK"/>
    <property type="match status" value="1"/>
</dbReference>